<proteinExistence type="predicted"/>
<dbReference type="AlphaFoldDB" id="A0AB34K0R9"/>
<protein>
    <submittedName>
        <fullName evidence="1">Uncharacterized protein</fullName>
    </submittedName>
</protein>
<evidence type="ECO:0000313" key="1">
    <source>
        <dbReference type="EMBL" id="KAL1526119.1"/>
    </source>
</evidence>
<reference evidence="1 2" key="1">
    <citation type="journal article" date="2024" name="Science">
        <title>Giant polyketide synthase enzymes in the biosynthesis of giant marine polyether toxins.</title>
        <authorList>
            <person name="Fallon T.R."/>
            <person name="Shende V.V."/>
            <person name="Wierzbicki I.H."/>
            <person name="Pendleton A.L."/>
            <person name="Watervoot N.F."/>
            <person name="Auber R.P."/>
            <person name="Gonzalez D.J."/>
            <person name="Wisecaver J.H."/>
            <person name="Moore B.S."/>
        </authorList>
    </citation>
    <scope>NUCLEOTIDE SEQUENCE [LARGE SCALE GENOMIC DNA]</scope>
    <source>
        <strain evidence="1 2">12B1</strain>
    </source>
</reference>
<comment type="caution">
    <text evidence="1">The sequence shown here is derived from an EMBL/GenBank/DDBJ whole genome shotgun (WGS) entry which is preliminary data.</text>
</comment>
<keyword evidence="2" id="KW-1185">Reference proteome</keyword>
<dbReference type="EMBL" id="JBGBPQ010000003">
    <property type="protein sequence ID" value="KAL1526119.1"/>
    <property type="molecule type" value="Genomic_DNA"/>
</dbReference>
<organism evidence="1 2">
    <name type="scientific">Prymnesium parvum</name>
    <name type="common">Toxic golden alga</name>
    <dbReference type="NCBI Taxonomy" id="97485"/>
    <lineage>
        <taxon>Eukaryota</taxon>
        <taxon>Haptista</taxon>
        <taxon>Haptophyta</taxon>
        <taxon>Prymnesiophyceae</taxon>
        <taxon>Prymnesiales</taxon>
        <taxon>Prymnesiaceae</taxon>
        <taxon>Prymnesium</taxon>
    </lineage>
</organism>
<sequence>MKATVMQVQDEWTSEEVLCEMLKCEGLPLRSEFVVLKSAIHNGDAVALSQPGSGWPKTVQMSMPASHLMTLFSAREIHFEIQLSESIQRCMLVRIFAL</sequence>
<gene>
    <name evidence="1" type="ORF">AB1Y20_014848</name>
</gene>
<name>A0AB34K0R9_PRYPA</name>
<accession>A0AB34K0R9</accession>
<evidence type="ECO:0000313" key="2">
    <source>
        <dbReference type="Proteomes" id="UP001515480"/>
    </source>
</evidence>
<dbReference type="Proteomes" id="UP001515480">
    <property type="component" value="Unassembled WGS sequence"/>
</dbReference>